<sequence>MIATNRLDAARRRLAPIGLAGGMATSLLLAGCGSGADDSAVTGLPGGESRAEPTASATQEFDKATGSGPRTAANSPWEVAGSEHSPAPAPFRLDGEVDTAGFETLTPPPLPEIPMLPDPAELAPGLKADVEQAAGEVVGGARQAFDGIAAEATGAASGLRANVDQTVGEVRSGVRETLDEVKGGALDIAGEVRGEVESAIGEARGGVEATIGEVQGGVRQATDVVKGQVDEVIEGAKQEVRQAAGQVKGRVASEAQKAKDELKRSARELTGQFFEGLLGPGDVPPPRPEPAPAPAPAPAPSPAPPQG</sequence>
<feature type="region of interest" description="Disordered" evidence="1">
    <location>
        <begin position="275"/>
        <end position="307"/>
    </location>
</feature>
<dbReference type="RefSeq" id="WP_126724282.1">
    <property type="nucleotide sequence ID" value="NZ_RYZH01000007.1"/>
</dbReference>
<reference evidence="2 3" key="2">
    <citation type="submission" date="2019-01" db="EMBL/GenBank/DDBJ databases">
        <title>Tautonia sociabilis, a novel thermotolerant planctomycete of Isosphaeraceae family, isolated from a 4000 m deep subterranean habitat.</title>
        <authorList>
            <person name="Kovaleva O.L."/>
            <person name="Elcheninov A.G."/>
            <person name="Van Heerden E."/>
            <person name="Toshchakov S.V."/>
            <person name="Novikov A."/>
            <person name="Bonch-Osmolovskaya E.A."/>
            <person name="Kublanov I.V."/>
        </authorList>
    </citation>
    <scope>NUCLEOTIDE SEQUENCE [LARGE SCALE GENOMIC DNA]</scope>
    <source>
        <strain evidence="2 3">GM2012</strain>
    </source>
</reference>
<name>A0A432MMW9_9BACT</name>
<keyword evidence="3" id="KW-1185">Reference proteome</keyword>
<gene>
    <name evidence="2" type="ORF">TsocGM_05405</name>
</gene>
<dbReference type="EMBL" id="RYZH01000007">
    <property type="protein sequence ID" value="RUL88794.1"/>
    <property type="molecule type" value="Genomic_DNA"/>
</dbReference>
<protein>
    <submittedName>
        <fullName evidence="2">Uncharacterized protein</fullName>
    </submittedName>
</protein>
<dbReference type="Gene3D" id="1.20.120.20">
    <property type="entry name" value="Apolipoprotein"/>
    <property type="match status" value="1"/>
</dbReference>
<feature type="region of interest" description="Disordered" evidence="1">
    <location>
        <begin position="34"/>
        <end position="86"/>
    </location>
</feature>
<dbReference type="Proteomes" id="UP000280296">
    <property type="component" value="Unassembled WGS sequence"/>
</dbReference>
<organism evidence="2 3">
    <name type="scientific">Tautonia sociabilis</name>
    <dbReference type="NCBI Taxonomy" id="2080755"/>
    <lineage>
        <taxon>Bacteria</taxon>
        <taxon>Pseudomonadati</taxon>
        <taxon>Planctomycetota</taxon>
        <taxon>Planctomycetia</taxon>
        <taxon>Isosphaerales</taxon>
        <taxon>Isosphaeraceae</taxon>
        <taxon>Tautonia</taxon>
    </lineage>
</organism>
<evidence type="ECO:0000313" key="3">
    <source>
        <dbReference type="Proteomes" id="UP000280296"/>
    </source>
</evidence>
<reference evidence="2 3" key="1">
    <citation type="submission" date="2018-12" db="EMBL/GenBank/DDBJ databases">
        <authorList>
            <person name="Toschakov S.V."/>
        </authorList>
    </citation>
    <scope>NUCLEOTIDE SEQUENCE [LARGE SCALE GENOMIC DNA]</scope>
    <source>
        <strain evidence="2 3">GM2012</strain>
    </source>
</reference>
<evidence type="ECO:0000313" key="2">
    <source>
        <dbReference type="EMBL" id="RUL88794.1"/>
    </source>
</evidence>
<feature type="compositionally biased region" description="Pro residues" evidence="1">
    <location>
        <begin position="282"/>
        <end position="307"/>
    </location>
</feature>
<dbReference type="AlphaFoldDB" id="A0A432MMW9"/>
<comment type="caution">
    <text evidence="2">The sequence shown here is derived from an EMBL/GenBank/DDBJ whole genome shotgun (WGS) entry which is preliminary data.</text>
</comment>
<accession>A0A432MMW9</accession>
<dbReference type="SUPFAM" id="SSF58113">
    <property type="entry name" value="Apolipoprotein A-I"/>
    <property type="match status" value="1"/>
</dbReference>
<proteinExistence type="predicted"/>
<dbReference type="PROSITE" id="PS51257">
    <property type="entry name" value="PROKAR_LIPOPROTEIN"/>
    <property type="match status" value="1"/>
</dbReference>
<evidence type="ECO:0000256" key="1">
    <source>
        <dbReference type="SAM" id="MobiDB-lite"/>
    </source>
</evidence>